<accession>A0ABV0QEU2</accession>
<proteinExistence type="predicted"/>
<evidence type="ECO:0000313" key="1">
    <source>
        <dbReference type="EMBL" id="MEQ2194335.1"/>
    </source>
</evidence>
<name>A0ABV0QEU2_9TELE</name>
<dbReference type="EMBL" id="JAHRIN010009128">
    <property type="protein sequence ID" value="MEQ2194335.1"/>
    <property type="molecule type" value="Genomic_DNA"/>
</dbReference>
<reference evidence="1 2" key="1">
    <citation type="submission" date="2021-06" db="EMBL/GenBank/DDBJ databases">
        <authorList>
            <person name="Palmer J.M."/>
        </authorList>
    </citation>
    <scope>NUCLEOTIDE SEQUENCE [LARGE SCALE GENOMIC DNA]</scope>
    <source>
        <strain evidence="1 2">XC_2019</strain>
        <tissue evidence="1">Muscle</tissue>
    </source>
</reference>
<evidence type="ECO:0000313" key="2">
    <source>
        <dbReference type="Proteomes" id="UP001434883"/>
    </source>
</evidence>
<dbReference type="Proteomes" id="UP001434883">
    <property type="component" value="Unassembled WGS sequence"/>
</dbReference>
<feature type="non-terminal residue" evidence="1">
    <location>
        <position position="1"/>
    </location>
</feature>
<sequence>GLGILACAAPCSGYCQHFLSVRLTLANLDMTEYTSLYLPHLWGSLGSIAGLGGCWRNGGKVEERTLAWCPRNA</sequence>
<gene>
    <name evidence="1" type="ORF">XENOCAPTIV_027642</name>
</gene>
<protein>
    <submittedName>
        <fullName evidence="1">Uncharacterized protein</fullName>
    </submittedName>
</protein>
<keyword evidence="2" id="KW-1185">Reference proteome</keyword>
<organism evidence="1 2">
    <name type="scientific">Xenoophorus captivus</name>
    <dbReference type="NCBI Taxonomy" id="1517983"/>
    <lineage>
        <taxon>Eukaryota</taxon>
        <taxon>Metazoa</taxon>
        <taxon>Chordata</taxon>
        <taxon>Craniata</taxon>
        <taxon>Vertebrata</taxon>
        <taxon>Euteleostomi</taxon>
        <taxon>Actinopterygii</taxon>
        <taxon>Neopterygii</taxon>
        <taxon>Teleostei</taxon>
        <taxon>Neoteleostei</taxon>
        <taxon>Acanthomorphata</taxon>
        <taxon>Ovalentaria</taxon>
        <taxon>Atherinomorphae</taxon>
        <taxon>Cyprinodontiformes</taxon>
        <taxon>Goodeidae</taxon>
        <taxon>Xenoophorus</taxon>
    </lineage>
</organism>
<comment type="caution">
    <text evidence="1">The sequence shown here is derived from an EMBL/GenBank/DDBJ whole genome shotgun (WGS) entry which is preliminary data.</text>
</comment>